<evidence type="ECO:0000256" key="1">
    <source>
        <dbReference type="SAM" id="MobiDB-lite"/>
    </source>
</evidence>
<feature type="compositionally biased region" description="Basic and acidic residues" evidence="1">
    <location>
        <begin position="123"/>
        <end position="132"/>
    </location>
</feature>
<feature type="compositionally biased region" description="Pro residues" evidence="1">
    <location>
        <begin position="74"/>
        <end position="95"/>
    </location>
</feature>
<evidence type="ECO:0000313" key="3">
    <source>
        <dbReference type="Proteomes" id="UP001564626"/>
    </source>
</evidence>
<dbReference type="Pfam" id="PF14013">
    <property type="entry name" value="MT0933_antitox"/>
    <property type="match status" value="1"/>
</dbReference>
<protein>
    <submittedName>
        <fullName evidence="2">Antitoxin</fullName>
    </submittedName>
</protein>
<proteinExistence type="predicted"/>
<dbReference type="EMBL" id="JBGEHV010000023">
    <property type="protein sequence ID" value="MEY8040541.1"/>
    <property type="molecule type" value="Genomic_DNA"/>
</dbReference>
<accession>A0ABV4CL64</accession>
<name>A0ABV4CL64_9PSEU</name>
<gene>
    <name evidence="2" type="ORF">AB8O55_14135</name>
</gene>
<organism evidence="2 3">
    <name type="scientific">Saccharopolyspora cebuensis</name>
    <dbReference type="NCBI Taxonomy" id="418759"/>
    <lineage>
        <taxon>Bacteria</taxon>
        <taxon>Bacillati</taxon>
        <taxon>Actinomycetota</taxon>
        <taxon>Actinomycetes</taxon>
        <taxon>Pseudonocardiales</taxon>
        <taxon>Pseudonocardiaceae</taxon>
        <taxon>Saccharopolyspora</taxon>
    </lineage>
</organism>
<reference evidence="2 3" key="1">
    <citation type="submission" date="2024-08" db="EMBL/GenBank/DDBJ databases">
        <title>Genome mining of Saccharopolyspora cebuensis PGLac3 from Nigerian medicinal plant.</title>
        <authorList>
            <person name="Ezeobiora C.E."/>
            <person name="Igbokwe N.H."/>
            <person name="Amin D.H."/>
            <person name="Mendie U.E."/>
        </authorList>
    </citation>
    <scope>NUCLEOTIDE SEQUENCE [LARGE SCALE GENOMIC DNA]</scope>
    <source>
        <strain evidence="2 3">PGLac3</strain>
    </source>
</reference>
<keyword evidence="3" id="KW-1185">Reference proteome</keyword>
<evidence type="ECO:0000313" key="2">
    <source>
        <dbReference type="EMBL" id="MEY8040541.1"/>
    </source>
</evidence>
<feature type="region of interest" description="Disordered" evidence="1">
    <location>
        <begin position="13"/>
        <end position="132"/>
    </location>
</feature>
<dbReference type="InterPro" id="IPR028037">
    <property type="entry name" value="Antitoxin_Rv0909/MT0933"/>
</dbReference>
<sequence>MGLFDKAKDLANQAMDKAGPGASKGLDAAKTRLDEATGGKYHDKIENVSGKVEKAINRDDKGGGRGGGGGPGGRAPPPRTPPRAPPRPGGGPPPGGGGAPPLVRFGRARFGRPPDGAGGAAVRECRAPRAVR</sequence>
<comment type="caution">
    <text evidence="2">The sequence shown here is derived from an EMBL/GenBank/DDBJ whole genome shotgun (WGS) entry which is preliminary data.</text>
</comment>
<dbReference type="Proteomes" id="UP001564626">
    <property type="component" value="Unassembled WGS sequence"/>
</dbReference>
<feature type="compositionally biased region" description="Gly residues" evidence="1">
    <location>
        <begin position="64"/>
        <end position="73"/>
    </location>
</feature>
<dbReference type="RefSeq" id="WP_369774896.1">
    <property type="nucleotide sequence ID" value="NZ_JBGEHV010000023.1"/>
</dbReference>
<feature type="compositionally biased region" description="Basic and acidic residues" evidence="1">
    <location>
        <begin position="27"/>
        <end position="63"/>
    </location>
</feature>